<gene>
    <name evidence="7" type="primary">ubiX</name>
    <name evidence="9" type="ORF">QRX50_30815</name>
</gene>
<dbReference type="FunFam" id="3.40.50.1950:FF:000001">
    <property type="entry name" value="Flavin prenyltransferase UbiX"/>
    <property type="match status" value="1"/>
</dbReference>
<organism evidence="9 10">
    <name type="scientific">Amycolatopsis carbonis</name>
    <dbReference type="NCBI Taxonomy" id="715471"/>
    <lineage>
        <taxon>Bacteria</taxon>
        <taxon>Bacillati</taxon>
        <taxon>Actinomycetota</taxon>
        <taxon>Actinomycetes</taxon>
        <taxon>Pseudonocardiales</taxon>
        <taxon>Pseudonocardiaceae</taxon>
        <taxon>Amycolatopsis</taxon>
    </lineage>
</organism>
<dbReference type="GO" id="GO:0106141">
    <property type="term" value="F:flavin prenyltransferase activity"/>
    <property type="evidence" value="ECO:0007669"/>
    <property type="project" value="UniProtKB-EC"/>
</dbReference>
<comment type="function">
    <text evidence="7">Flavin prenyltransferase that catalyzes the synthesis of the prenylated FMN cofactor (prenyl-FMN) for 4-hydroxy-3-polyprenylbenzoic acid decarboxylase UbiD. The prenyltransferase is metal-independent and links a dimethylallyl moiety from dimethylallyl monophosphate (DMAP) to the flavin N5 and C6 atoms of FMN.</text>
</comment>
<dbReference type="HAMAP" id="MF_01984">
    <property type="entry name" value="ubiX_pad"/>
    <property type="match status" value="1"/>
</dbReference>
<accession>A0A9Y2IA80</accession>
<reference evidence="9 10" key="1">
    <citation type="submission" date="2023-06" db="EMBL/GenBank/DDBJ databases">
        <authorList>
            <person name="Oyuntsetseg B."/>
            <person name="Kim S.B."/>
        </authorList>
    </citation>
    <scope>NUCLEOTIDE SEQUENCE [LARGE SCALE GENOMIC DNA]</scope>
    <source>
        <strain evidence="9 10">2-15</strain>
    </source>
</reference>
<comment type="caution">
    <text evidence="7">Lacks conserved residue(s) required for the propagation of feature annotation.</text>
</comment>
<name>A0A9Y2IA80_9PSEU</name>
<evidence type="ECO:0000256" key="1">
    <source>
        <dbReference type="ARBA" id="ARBA00022602"/>
    </source>
</evidence>
<feature type="binding site" evidence="7">
    <location>
        <position position="32"/>
    </location>
    <ligand>
        <name>FMN</name>
        <dbReference type="ChEBI" id="CHEBI:58210"/>
    </ligand>
</feature>
<feature type="binding site" evidence="7">
    <location>
        <position position="148"/>
    </location>
    <ligand>
        <name>dimethylallyl phosphate</name>
        <dbReference type="ChEBI" id="CHEBI:88052"/>
    </ligand>
</feature>
<keyword evidence="10" id="KW-1185">Reference proteome</keyword>
<dbReference type="NCBIfam" id="NF004685">
    <property type="entry name" value="PRK06029.1"/>
    <property type="match status" value="1"/>
</dbReference>
<dbReference type="Pfam" id="PF02441">
    <property type="entry name" value="Flavoprotein"/>
    <property type="match status" value="1"/>
</dbReference>
<feature type="binding site" evidence="7">
    <location>
        <begin position="5"/>
        <end position="7"/>
    </location>
    <ligand>
        <name>FMN</name>
        <dbReference type="ChEBI" id="CHEBI:58210"/>
    </ligand>
</feature>
<evidence type="ECO:0000313" key="9">
    <source>
        <dbReference type="EMBL" id="WIX75859.1"/>
    </source>
</evidence>
<proteinExistence type="inferred from homology"/>
<dbReference type="PANTHER" id="PTHR43374:SF1">
    <property type="entry name" value="FLAVIN PRENYLTRANSFERASE PAD1, MITOCHONDRIAL"/>
    <property type="match status" value="1"/>
</dbReference>
<dbReference type="Proteomes" id="UP001236014">
    <property type="component" value="Chromosome"/>
</dbReference>
<sequence>MAITGASGACYGVRILQLLRERPDFSTHLILSKAGIVTLRHECDLSAEDVRELADVTHRPGEIGATIASGSFPVEAMVVAPCSIKTLSAIATGYTDDLVARAADVCLKEGRPLLLMVRETPLHLGHLKSMTAAAEAGAIIAPPVPAFYSRPETIDDLVDFTARRVLARVGLWELAPPAWDGDVTRRKDALTHGG</sequence>
<dbReference type="InterPro" id="IPR004507">
    <property type="entry name" value="UbiX-like"/>
</dbReference>
<dbReference type="KEGG" id="acab:QRX50_30815"/>
<comment type="catalytic activity">
    <reaction evidence="5 7">
        <text>dimethylallyl phosphate + FMNH2 = prenylated FMNH2 + phosphate</text>
        <dbReference type="Rhea" id="RHEA:37743"/>
        <dbReference type="ChEBI" id="CHEBI:43474"/>
        <dbReference type="ChEBI" id="CHEBI:57618"/>
        <dbReference type="ChEBI" id="CHEBI:87467"/>
        <dbReference type="ChEBI" id="CHEBI:88052"/>
        <dbReference type="EC" id="2.5.1.129"/>
    </reaction>
</comment>
<feature type="binding site" evidence="7">
    <location>
        <position position="118"/>
    </location>
    <ligand>
        <name>FMN</name>
        <dbReference type="ChEBI" id="CHEBI:58210"/>
    </ligand>
</feature>
<evidence type="ECO:0000256" key="5">
    <source>
        <dbReference type="ARBA" id="ARBA00050612"/>
    </source>
</evidence>
<keyword evidence="2 7" id="KW-0285">Flavoprotein</keyword>
<dbReference type="EC" id="2.5.1.129" evidence="7"/>
<evidence type="ECO:0000256" key="6">
    <source>
        <dbReference type="ARBA" id="ARBA00060793"/>
    </source>
</evidence>
<dbReference type="AlphaFoldDB" id="A0A9Y2IA80"/>
<protein>
    <recommendedName>
        <fullName evidence="7">Flavin prenyltransferase UbiX</fullName>
        <ecNumber evidence="7">2.5.1.129</ecNumber>
    </recommendedName>
</protein>
<dbReference type="PANTHER" id="PTHR43374">
    <property type="entry name" value="FLAVIN PRENYLTRANSFERASE"/>
    <property type="match status" value="1"/>
</dbReference>
<comment type="similarity">
    <text evidence="6 7">Belongs to the UbiX/PAD1 family.</text>
</comment>
<feature type="binding site" evidence="7">
    <location>
        <position position="164"/>
    </location>
    <ligand>
        <name>dimethylallyl phosphate</name>
        <dbReference type="ChEBI" id="CHEBI:88052"/>
    </ligand>
</feature>
<evidence type="ECO:0000313" key="10">
    <source>
        <dbReference type="Proteomes" id="UP001236014"/>
    </source>
</evidence>
<dbReference type="Gene3D" id="3.40.50.1950">
    <property type="entry name" value="Flavin prenyltransferase-like"/>
    <property type="match status" value="1"/>
</dbReference>
<evidence type="ECO:0000256" key="4">
    <source>
        <dbReference type="ARBA" id="ARBA00022679"/>
    </source>
</evidence>
<feature type="domain" description="Flavoprotein" evidence="8">
    <location>
        <begin position="2"/>
        <end position="161"/>
    </location>
</feature>
<evidence type="ECO:0000256" key="7">
    <source>
        <dbReference type="HAMAP-Rule" id="MF_01984"/>
    </source>
</evidence>
<keyword evidence="3 7" id="KW-0288">FMN</keyword>
<feature type="binding site" evidence="7">
    <location>
        <begin position="83"/>
        <end position="86"/>
    </location>
    <ligand>
        <name>FMN</name>
        <dbReference type="ChEBI" id="CHEBI:58210"/>
    </ligand>
</feature>
<keyword evidence="4 7" id="KW-0808">Transferase</keyword>
<dbReference type="SUPFAM" id="SSF52507">
    <property type="entry name" value="Homo-oligomeric flavin-containing Cys decarboxylases, HFCD"/>
    <property type="match status" value="1"/>
</dbReference>
<evidence type="ECO:0000256" key="2">
    <source>
        <dbReference type="ARBA" id="ARBA00022630"/>
    </source>
</evidence>
<keyword evidence="1 7" id="KW-0637">Prenyltransferase</keyword>
<dbReference type="InterPro" id="IPR003382">
    <property type="entry name" value="Flavoprotein"/>
</dbReference>
<dbReference type="RefSeq" id="WP_285966621.1">
    <property type="nucleotide sequence ID" value="NZ_CP127294.1"/>
</dbReference>
<dbReference type="InterPro" id="IPR036551">
    <property type="entry name" value="Flavin_trans-like"/>
</dbReference>
<evidence type="ECO:0000256" key="3">
    <source>
        <dbReference type="ARBA" id="ARBA00022643"/>
    </source>
</evidence>
<dbReference type="EMBL" id="CP127294">
    <property type="protein sequence ID" value="WIX75859.1"/>
    <property type="molecule type" value="Genomic_DNA"/>
</dbReference>
<dbReference type="NCBIfam" id="TIGR00421">
    <property type="entry name" value="ubiX_pad"/>
    <property type="match status" value="1"/>
</dbReference>
<dbReference type="GO" id="GO:0016831">
    <property type="term" value="F:carboxy-lyase activity"/>
    <property type="evidence" value="ECO:0007669"/>
    <property type="project" value="TreeGrafter"/>
</dbReference>
<evidence type="ECO:0000259" key="8">
    <source>
        <dbReference type="Pfam" id="PF02441"/>
    </source>
</evidence>